<dbReference type="EMBL" id="MFAQ01000045">
    <property type="protein sequence ID" value="OGD81401.1"/>
    <property type="molecule type" value="Genomic_DNA"/>
</dbReference>
<evidence type="ECO:0000313" key="2">
    <source>
        <dbReference type="Proteomes" id="UP000179237"/>
    </source>
</evidence>
<accession>A0A1F5FP70</accession>
<comment type="caution">
    <text evidence="1">The sequence shown here is derived from an EMBL/GenBank/DDBJ whole genome shotgun (WGS) entry which is preliminary data.</text>
</comment>
<dbReference type="Proteomes" id="UP000179237">
    <property type="component" value="Unassembled WGS sequence"/>
</dbReference>
<name>A0A1F5FP70_9BACT</name>
<dbReference type="AlphaFoldDB" id="A0A1F5FP70"/>
<gene>
    <name evidence="1" type="ORF">A2572_01210</name>
</gene>
<dbReference type="InterPro" id="IPR046732">
    <property type="entry name" value="DUF6624"/>
</dbReference>
<proteinExistence type="predicted"/>
<dbReference type="Pfam" id="PF20329">
    <property type="entry name" value="DUF6624"/>
    <property type="match status" value="1"/>
</dbReference>
<sequence>MDDHNKYANIILEMDKEDQDARKIFASGPNNPERYNEIVAPVDRKNENMILEIMDVVGWPVISKFGEIASYSFWRLVQHAKIDIKRRALELMEKNMEDINKKNYAMLKDRVLLIDKKPQIYGTQLGLNPETNKPELLPVENMDKVDELRASVGLGPLSEYLASFNQN</sequence>
<organism evidence="1 2">
    <name type="scientific">Candidatus Collierbacteria bacterium RIFOXYD1_FULL_40_9</name>
    <dbReference type="NCBI Taxonomy" id="1817731"/>
    <lineage>
        <taxon>Bacteria</taxon>
        <taxon>Candidatus Collieribacteriota</taxon>
    </lineage>
</organism>
<reference evidence="1 2" key="1">
    <citation type="journal article" date="2016" name="Nat. Commun.">
        <title>Thousands of microbial genomes shed light on interconnected biogeochemical processes in an aquifer system.</title>
        <authorList>
            <person name="Anantharaman K."/>
            <person name="Brown C.T."/>
            <person name="Hug L.A."/>
            <person name="Sharon I."/>
            <person name="Castelle C.J."/>
            <person name="Probst A.J."/>
            <person name="Thomas B.C."/>
            <person name="Singh A."/>
            <person name="Wilkins M.J."/>
            <person name="Karaoz U."/>
            <person name="Brodie E.L."/>
            <person name="Williams K.H."/>
            <person name="Hubbard S.S."/>
            <person name="Banfield J.F."/>
        </authorList>
    </citation>
    <scope>NUCLEOTIDE SEQUENCE [LARGE SCALE GENOMIC DNA]</scope>
</reference>
<evidence type="ECO:0000313" key="1">
    <source>
        <dbReference type="EMBL" id="OGD81401.1"/>
    </source>
</evidence>
<protein>
    <submittedName>
        <fullName evidence="1">Uncharacterized protein</fullName>
    </submittedName>
</protein>